<proteinExistence type="predicted"/>
<dbReference type="GO" id="GO:0005829">
    <property type="term" value="C:cytosol"/>
    <property type="evidence" value="ECO:0007669"/>
    <property type="project" value="TreeGrafter"/>
</dbReference>
<dbReference type="InterPro" id="IPR035985">
    <property type="entry name" value="Ubiquitin-activating_enz"/>
</dbReference>
<evidence type="ECO:0000259" key="5">
    <source>
        <dbReference type="Pfam" id="PF00899"/>
    </source>
</evidence>
<keyword evidence="1 6" id="KW-0808">Transferase</keyword>
<dbReference type="PANTHER" id="PTHR10953:SF102">
    <property type="entry name" value="ADENYLYLTRANSFERASE AND SULFURTRANSFERASE MOCS3"/>
    <property type="match status" value="1"/>
</dbReference>
<dbReference type="CDD" id="cd00757">
    <property type="entry name" value="ThiF_MoeB_HesA_family"/>
    <property type="match status" value="1"/>
</dbReference>
<dbReference type="SUPFAM" id="SSF69572">
    <property type="entry name" value="Activating enzymes of the ubiquitin-like proteins"/>
    <property type="match status" value="1"/>
</dbReference>
<dbReference type="FunFam" id="3.40.50.720:FF:000033">
    <property type="entry name" value="Adenylyltransferase and sulfurtransferase MOCS3"/>
    <property type="match status" value="1"/>
</dbReference>
<dbReference type="GO" id="GO:0008146">
    <property type="term" value="F:sulfotransferase activity"/>
    <property type="evidence" value="ECO:0007669"/>
    <property type="project" value="TreeGrafter"/>
</dbReference>
<keyword evidence="7" id="KW-1185">Reference proteome</keyword>
<dbReference type="InterPro" id="IPR045886">
    <property type="entry name" value="ThiF/MoeB/HesA"/>
</dbReference>
<dbReference type="Pfam" id="PF00899">
    <property type="entry name" value="ThiF"/>
    <property type="match status" value="1"/>
</dbReference>
<feature type="domain" description="THIF-type NAD/FAD binding fold" evidence="5">
    <location>
        <begin position="12"/>
        <end position="247"/>
    </location>
</feature>
<organism evidence="6 7">
    <name type="scientific">Thermoflexus hugenholtzii JAD2</name>
    <dbReference type="NCBI Taxonomy" id="877466"/>
    <lineage>
        <taxon>Bacteria</taxon>
        <taxon>Bacillati</taxon>
        <taxon>Chloroflexota</taxon>
        <taxon>Thermoflexia</taxon>
        <taxon>Thermoflexales</taxon>
        <taxon>Thermoflexaceae</taxon>
        <taxon>Thermoflexus</taxon>
    </lineage>
</organism>
<dbReference type="GO" id="GO:0005524">
    <property type="term" value="F:ATP binding"/>
    <property type="evidence" value="ECO:0007669"/>
    <property type="project" value="UniProtKB-KW"/>
</dbReference>
<dbReference type="FunCoup" id="A0A212R5Y0">
    <property type="interactions" value="442"/>
</dbReference>
<keyword evidence="3" id="KW-0067">ATP-binding</keyword>
<reference evidence="7" key="1">
    <citation type="submission" date="2017-06" db="EMBL/GenBank/DDBJ databases">
        <authorList>
            <person name="Varghese N."/>
            <person name="Submissions S."/>
        </authorList>
    </citation>
    <scope>NUCLEOTIDE SEQUENCE [LARGE SCALE GENOMIC DNA]</scope>
    <source>
        <strain evidence="7">JAD2</strain>
    </source>
</reference>
<evidence type="ECO:0000256" key="1">
    <source>
        <dbReference type="ARBA" id="ARBA00022679"/>
    </source>
</evidence>
<keyword evidence="4" id="KW-0472">Membrane</keyword>
<keyword evidence="2" id="KW-0547">Nucleotide-binding</keyword>
<evidence type="ECO:0000256" key="4">
    <source>
        <dbReference type="SAM" id="Phobius"/>
    </source>
</evidence>
<evidence type="ECO:0000256" key="2">
    <source>
        <dbReference type="ARBA" id="ARBA00022741"/>
    </source>
</evidence>
<protein>
    <submittedName>
        <fullName evidence="6">Adenylyltransferase and sulfurtransferase</fullName>
    </submittedName>
</protein>
<dbReference type="GO" id="GO:0004792">
    <property type="term" value="F:thiosulfate-cyanide sulfurtransferase activity"/>
    <property type="evidence" value="ECO:0007669"/>
    <property type="project" value="TreeGrafter"/>
</dbReference>
<keyword evidence="6" id="KW-0548">Nucleotidyltransferase</keyword>
<dbReference type="Proteomes" id="UP000197025">
    <property type="component" value="Unassembled WGS sequence"/>
</dbReference>
<dbReference type="Gene3D" id="3.40.50.720">
    <property type="entry name" value="NAD(P)-binding Rossmann-like Domain"/>
    <property type="match status" value="1"/>
</dbReference>
<dbReference type="NCBIfam" id="NF004281">
    <property type="entry name" value="PRK05690.1"/>
    <property type="match status" value="1"/>
</dbReference>
<dbReference type="OrthoDB" id="9800872at2"/>
<dbReference type="EMBL" id="FYEK01000031">
    <property type="protein sequence ID" value="SNB67499.1"/>
    <property type="molecule type" value="Genomic_DNA"/>
</dbReference>
<dbReference type="GO" id="GO:0016779">
    <property type="term" value="F:nucleotidyltransferase activity"/>
    <property type="evidence" value="ECO:0007669"/>
    <property type="project" value="UniProtKB-KW"/>
</dbReference>
<keyword evidence="4" id="KW-1133">Transmembrane helix</keyword>
<dbReference type="InParanoid" id="A0A212R5Y0"/>
<dbReference type="RefSeq" id="WP_088571513.1">
    <property type="nucleotide sequence ID" value="NZ_FYEK01000031.1"/>
</dbReference>
<dbReference type="AlphaFoldDB" id="A0A212R5Y0"/>
<dbReference type="GO" id="GO:0008641">
    <property type="term" value="F:ubiquitin-like modifier activating enzyme activity"/>
    <property type="evidence" value="ECO:0007669"/>
    <property type="project" value="InterPro"/>
</dbReference>
<accession>A0A212R5Y0</accession>
<dbReference type="PANTHER" id="PTHR10953">
    <property type="entry name" value="UBIQUITIN-ACTIVATING ENZYME E1"/>
    <property type="match status" value="1"/>
</dbReference>
<dbReference type="InterPro" id="IPR000594">
    <property type="entry name" value="ThiF_NAD_FAD-bd"/>
</dbReference>
<name>A0A212R5Y0_9CHLR</name>
<evidence type="ECO:0000256" key="3">
    <source>
        <dbReference type="ARBA" id="ARBA00022840"/>
    </source>
</evidence>
<feature type="transmembrane region" description="Helical" evidence="4">
    <location>
        <begin position="34"/>
        <end position="61"/>
    </location>
</feature>
<sequence>MFPLSEEQIRRYARHIVLPGVGGRGQRRLLQSRVLLIGVGGLGSPIALYLAAAGVGTIGIIDPDVVDLSNLQRQVLFRTEDLGRPKAEVARERLQALNPDVQVIPYVTRFTAANARQLVADYDLIIDGSDNFPTKYLASDVCVWERKPLIWGAIFQYEGQVSMVPPGGRPCYRCLLPTPPPPDLIPDCQQAGVLGAVPGAIGALQALEALKWLLGLGTSLAGRLLVFDGLRAEWLSVQVERRRDCPVCGDHPTLFEPIDYEVFCGLAPRTPA</sequence>
<evidence type="ECO:0000313" key="6">
    <source>
        <dbReference type="EMBL" id="SNB67499.1"/>
    </source>
</evidence>
<gene>
    <name evidence="6" type="ORF">SAMN02746019_00013360</name>
</gene>
<evidence type="ECO:0000313" key="7">
    <source>
        <dbReference type="Proteomes" id="UP000197025"/>
    </source>
</evidence>
<keyword evidence="4" id="KW-0812">Transmembrane</keyword>